<dbReference type="InterPro" id="IPR036388">
    <property type="entry name" value="WH-like_DNA-bd_sf"/>
</dbReference>
<dbReference type="GO" id="GO:0045893">
    <property type="term" value="P:positive regulation of DNA-templated transcription"/>
    <property type="evidence" value="ECO:0007669"/>
    <property type="project" value="InterPro"/>
</dbReference>
<dbReference type="InterPro" id="IPR029016">
    <property type="entry name" value="GAF-like_dom_sf"/>
</dbReference>
<dbReference type="AlphaFoldDB" id="A0A840QJG4"/>
<evidence type="ECO:0000259" key="7">
    <source>
        <dbReference type="PROSITE" id="PS51077"/>
    </source>
</evidence>
<dbReference type="GO" id="GO:0006071">
    <property type="term" value="P:glycerol metabolic process"/>
    <property type="evidence" value="ECO:0007669"/>
    <property type="project" value="UniProtKB-KW"/>
</dbReference>
<dbReference type="InterPro" id="IPR036390">
    <property type="entry name" value="WH_DNA-bd_sf"/>
</dbReference>
<dbReference type="Proteomes" id="UP000584374">
    <property type="component" value="Unassembled WGS sequence"/>
</dbReference>
<proteinExistence type="predicted"/>
<dbReference type="PANTHER" id="PTHR30136:SF34">
    <property type="entry name" value="TRANSCRIPTIONAL REGULATOR"/>
    <property type="match status" value="1"/>
</dbReference>
<dbReference type="GO" id="GO:0046278">
    <property type="term" value="P:3,4-dihydroxybenzoate metabolic process"/>
    <property type="evidence" value="ECO:0007669"/>
    <property type="project" value="InterPro"/>
</dbReference>
<evidence type="ECO:0000256" key="3">
    <source>
        <dbReference type="ARBA" id="ARBA00023125"/>
    </source>
</evidence>
<sequence length="275" mass="29675">MESVSDTSGGYVQSLARGLMVIRAFNESNPEMTLSEVARATDLSRAAARRFLHTLVHLGYVWTDGRVFALTPRVLELGFAYLSSVSLPEIAQPYLERLVAEVHESASVSVLDGADIVYVARVPTSRIMTVSINIGTRFPAYATSMGRVILADLDPAALDGYLSEVDLAPLGPHTITSPAELKTELARIREQGWALVDQELEAGLRSIAAPIRDRANRVVAAVNVSSHASRTSPEDARRNLLPPLLETAARIGADLAVAPSSRAVSRRAPGYADFR</sequence>
<dbReference type="PANTHER" id="PTHR30136">
    <property type="entry name" value="HELIX-TURN-HELIX TRANSCRIPTIONAL REGULATOR, ICLR FAMILY"/>
    <property type="match status" value="1"/>
</dbReference>
<dbReference type="GO" id="GO:0045892">
    <property type="term" value="P:negative regulation of DNA-templated transcription"/>
    <property type="evidence" value="ECO:0007669"/>
    <property type="project" value="TreeGrafter"/>
</dbReference>
<accession>A0A840QJG4</accession>
<gene>
    <name evidence="9" type="ORF">BJ970_005477</name>
</gene>
<evidence type="ECO:0000256" key="6">
    <source>
        <dbReference type="ARBA" id="ARBA00070406"/>
    </source>
</evidence>
<evidence type="ECO:0000256" key="2">
    <source>
        <dbReference type="ARBA" id="ARBA00023015"/>
    </source>
</evidence>
<dbReference type="SUPFAM" id="SSF46785">
    <property type="entry name" value="Winged helix' DNA-binding domain"/>
    <property type="match status" value="1"/>
</dbReference>
<dbReference type="Pfam" id="PF01614">
    <property type="entry name" value="IclR_C"/>
    <property type="match status" value="1"/>
</dbReference>
<evidence type="ECO:0000313" key="10">
    <source>
        <dbReference type="Proteomes" id="UP000584374"/>
    </source>
</evidence>
<comment type="function">
    <text evidence="5">May be an activator protein for the gylABX operon.</text>
</comment>
<protein>
    <recommendedName>
        <fullName evidence="6">Glycerol operon regulatory protein</fullName>
    </recommendedName>
</protein>
<evidence type="ECO:0000259" key="8">
    <source>
        <dbReference type="PROSITE" id="PS51078"/>
    </source>
</evidence>
<comment type="caution">
    <text evidence="9">The sequence shown here is derived from an EMBL/GenBank/DDBJ whole genome shotgun (WGS) entry which is preliminary data.</text>
</comment>
<dbReference type="EMBL" id="JACHIW010000001">
    <property type="protein sequence ID" value="MBB5157943.1"/>
    <property type="molecule type" value="Genomic_DNA"/>
</dbReference>
<dbReference type="InterPro" id="IPR014757">
    <property type="entry name" value="Tscrpt_reg_IclR_C"/>
</dbReference>
<keyword evidence="1" id="KW-0319">Glycerol metabolism</keyword>
<evidence type="ECO:0000256" key="5">
    <source>
        <dbReference type="ARBA" id="ARBA00058938"/>
    </source>
</evidence>
<dbReference type="GO" id="GO:0003700">
    <property type="term" value="F:DNA-binding transcription factor activity"/>
    <property type="evidence" value="ECO:0007669"/>
    <property type="project" value="TreeGrafter"/>
</dbReference>
<dbReference type="GO" id="GO:0003677">
    <property type="term" value="F:DNA binding"/>
    <property type="evidence" value="ECO:0007669"/>
    <property type="project" value="UniProtKB-KW"/>
</dbReference>
<dbReference type="NCBIfam" id="TIGR02431">
    <property type="entry name" value="pcaR_pcaU"/>
    <property type="match status" value="1"/>
</dbReference>
<keyword evidence="10" id="KW-1185">Reference proteome</keyword>
<feature type="domain" description="HTH iclR-type" evidence="7">
    <location>
        <begin position="12"/>
        <end position="72"/>
    </location>
</feature>
<dbReference type="FunFam" id="1.10.10.10:FF:000056">
    <property type="entry name" value="IclR family transcriptional regulator"/>
    <property type="match status" value="1"/>
</dbReference>
<keyword evidence="3" id="KW-0238">DNA-binding</keyword>
<dbReference type="InterPro" id="IPR005471">
    <property type="entry name" value="Tscrpt_reg_IclR_N"/>
</dbReference>
<dbReference type="InterPro" id="IPR012794">
    <property type="entry name" value="PcaR_PcaU"/>
</dbReference>
<dbReference type="PROSITE" id="PS51078">
    <property type="entry name" value="ICLR_ED"/>
    <property type="match status" value="1"/>
</dbReference>
<dbReference type="RefSeq" id="WP_184728780.1">
    <property type="nucleotide sequence ID" value="NZ_JACHIW010000001.1"/>
</dbReference>
<dbReference type="InterPro" id="IPR050707">
    <property type="entry name" value="HTH_MetabolicPath_Reg"/>
</dbReference>
<reference evidence="9 10" key="1">
    <citation type="submission" date="2020-08" db="EMBL/GenBank/DDBJ databases">
        <title>Sequencing the genomes of 1000 actinobacteria strains.</title>
        <authorList>
            <person name="Klenk H.-P."/>
        </authorList>
    </citation>
    <scope>NUCLEOTIDE SEQUENCE [LARGE SCALE GENOMIC DNA]</scope>
    <source>
        <strain evidence="9 10">DSM 45584</strain>
    </source>
</reference>
<dbReference type="Gene3D" id="1.10.10.10">
    <property type="entry name" value="Winged helix-like DNA-binding domain superfamily/Winged helix DNA-binding domain"/>
    <property type="match status" value="1"/>
</dbReference>
<dbReference type="SMART" id="SM00346">
    <property type="entry name" value="HTH_ICLR"/>
    <property type="match status" value="1"/>
</dbReference>
<evidence type="ECO:0000313" key="9">
    <source>
        <dbReference type="EMBL" id="MBB5157943.1"/>
    </source>
</evidence>
<organism evidence="9 10">
    <name type="scientific">Saccharopolyspora phatthalungensis</name>
    <dbReference type="NCBI Taxonomy" id="664693"/>
    <lineage>
        <taxon>Bacteria</taxon>
        <taxon>Bacillati</taxon>
        <taxon>Actinomycetota</taxon>
        <taxon>Actinomycetes</taxon>
        <taxon>Pseudonocardiales</taxon>
        <taxon>Pseudonocardiaceae</taxon>
        <taxon>Saccharopolyspora</taxon>
    </lineage>
</organism>
<dbReference type="PROSITE" id="PS51077">
    <property type="entry name" value="HTH_ICLR"/>
    <property type="match status" value="1"/>
</dbReference>
<evidence type="ECO:0000256" key="4">
    <source>
        <dbReference type="ARBA" id="ARBA00023163"/>
    </source>
</evidence>
<feature type="domain" description="IclR-ED" evidence="8">
    <location>
        <begin position="73"/>
        <end position="257"/>
    </location>
</feature>
<dbReference type="SUPFAM" id="SSF55781">
    <property type="entry name" value="GAF domain-like"/>
    <property type="match status" value="1"/>
</dbReference>
<dbReference type="Pfam" id="PF09339">
    <property type="entry name" value="HTH_IclR"/>
    <property type="match status" value="1"/>
</dbReference>
<keyword evidence="4" id="KW-0804">Transcription</keyword>
<dbReference type="Gene3D" id="3.30.450.40">
    <property type="match status" value="1"/>
</dbReference>
<keyword evidence="2" id="KW-0805">Transcription regulation</keyword>
<name>A0A840QJG4_9PSEU</name>
<evidence type="ECO:0000256" key="1">
    <source>
        <dbReference type="ARBA" id="ARBA00022798"/>
    </source>
</evidence>